<keyword evidence="1" id="KW-0732">Signal</keyword>
<keyword evidence="3" id="KW-1185">Reference proteome</keyword>
<evidence type="ECO:0008006" key="4">
    <source>
        <dbReference type="Google" id="ProtNLM"/>
    </source>
</evidence>
<protein>
    <recommendedName>
        <fullName evidence="4">DUF541 domain-containing protein</fullName>
    </recommendedName>
</protein>
<dbReference type="EMBL" id="BMFC01000003">
    <property type="protein sequence ID" value="GGC02273.1"/>
    <property type="molecule type" value="Genomic_DNA"/>
</dbReference>
<feature type="signal peptide" evidence="1">
    <location>
        <begin position="1"/>
        <end position="22"/>
    </location>
</feature>
<name>A0ABQ1KJM1_9RHOB</name>
<dbReference type="InterPro" id="IPR052022">
    <property type="entry name" value="26kDa_periplasmic_antigen"/>
</dbReference>
<dbReference type="Proteomes" id="UP000645462">
    <property type="component" value="Unassembled WGS sequence"/>
</dbReference>
<dbReference type="RefSeq" id="WP_229747735.1">
    <property type="nucleotide sequence ID" value="NZ_BMFC01000003.1"/>
</dbReference>
<dbReference type="PANTHER" id="PTHR34387">
    <property type="entry name" value="SLR1258 PROTEIN"/>
    <property type="match status" value="1"/>
</dbReference>
<gene>
    <name evidence="2" type="ORF">GCM10011363_18570</name>
</gene>
<feature type="chain" id="PRO_5046456929" description="DUF541 domain-containing protein" evidence="1">
    <location>
        <begin position="23"/>
        <end position="232"/>
    </location>
</feature>
<comment type="caution">
    <text evidence="2">The sequence shown here is derived from an EMBL/GenBank/DDBJ whole genome shotgun (WGS) entry which is preliminary data.</text>
</comment>
<evidence type="ECO:0000313" key="2">
    <source>
        <dbReference type="EMBL" id="GGC02273.1"/>
    </source>
</evidence>
<dbReference type="PANTHER" id="PTHR34387:SF1">
    <property type="entry name" value="PERIPLASMIC IMMUNOGENIC PROTEIN"/>
    <property type="match status" value="1"/>
</dbReference>
<dbReference type="Gene3D" id="3.30.110.170">
    <property type="entry name" value="Protein of unknown function (DUF541), domain 1"/>
    <property type="match status" value="1"/>
</dbReference>
<reference evidence="3" key="1">
    <citation type="journal article" date="2019" name="Int. J. Syst. Evol. Microbiol.">
        <title>The Global Catalogue of Microorganisms (GCM) 10K type strain sequencing project: providing services to taxonomists for standard genome sequencing and annotation.</title>
        <authorList>
            <consortium name="The Broad Institute Genomics Platform"/>
            <consortium name="The Broad Institute Genome Sequencing Center for Infectious Disease"/>
            <person name="Wu L."/>
            <person name="Ma J."/>
        </authorList>
    </citation>
    <scope>NUCLEOTIDE SEQUENCE [LARGE SCALE GENOMIC DNA]</scope>
    <source>
        <strain evidence="3">CGMCC 1.12478</strain>
    </source>
</reference>
<sequence>MSKVTGFLAALVLLIGMSPVWAETPGQITVTGEGSVFAVPDMATVTMGASAEAETAKSAMEQTSATTAAILEQLTASGVAARDIQTSDLTLMPVWSNRGSPDTRPTIDGYQASNRVTVRVRDLAALGTILDAVLSDGANQLGGLQFTVADPAPLLDEARIKAVADAQAKAQLYATAAGVELGALLSLSEAGSQMPRPEMFGMARMADAGVPMAQGETELRASVTLVYQIKMR</sequence>
<accession>A0ABQ1KJM1</accession>
<dbReference type="InterPro" id="IPR007497">
    <property type="entry name" value="SIMPL/DUF541"/>
</dbReference>
<organism evidence="2 3">
    <name type="scientific">Marivita lacus</name>
    <dbReference type="NCBI Taxonomy" id="1323742"/>
    <lineage>
        <taxon>Bacteria</taxon>
        <taxon>Pseudomonadati</taxon>
        <taxon>Pseudomonadota</taxon>
        <taxon>Alphaproteobacteria</taxon>
        <taxon>Rhodobacterales</taxon>
        <taxon>Roseobacteraceae</taxon>
        <taxon>Marivita</taxon>
    </lineage>
</organism>
<dbReference type="Pfam" id="PF04402">
    <property type="entry name" value="SIMPL"/>
    <property type="match status" value="1"/>
</dbReference>
<proteinExistence type="predicted"/>
<dbReference type="Gene3D" id="3.30.70.2970">
    <property type="entry name" value="Protein of unknown function (DUF541), domain 2"/>
    <property type="match status" value="1"/>
</dbReference>
<evidence type="ECO:0000313" key="3">
    <source>
        <dbReference type="Proteomes" id="UP000645462"/>
    </source>
</evidence>
<evidence type="ECO:0000256" key="1">
    <source>
        <dbReference type="SAM" id="SignalP"/>
    </source>
</evidence>